<protein>
    <recommendedName>
        <fullName evidence="3">DNA-3-methyladenine glycosylase II</fullName>
        <ecNumber evidence="3">3.2.2.21</ecNumber>
    </recommendedName>
</protein>
<dbReference type="AlphaFoldDB" id="A0A2P6MGM1"/>
<sequence length="285" mass="32902">MHEIIHLDKPYQFARALKRIQMDPLIQVVPEEETLHLPMWIHDQPEVITVQRMRDGAFHIRGRNGVDIDEVFRQLRRILQWEAPLVEAAEALQKTELAPLFPGMTGVPLIGEFQLYGALMKTIIHQQLNMTFAYTLSTRFVQTFGFEKEGVWFYPRPETTAGLQVEDLRKLQFSGRKAEYVIDTSKKAASGELNLEEMMQEPDEVIIKKLTAVRGIGRWTAENMLMFGYGRRDLFPVQDIGILNALKKLRGTTEKPDKDLLDFEAQAFAPYRTYAALYLWESIEG</sequence>
<dbReference type="InterPro" id="IPR051912">
    <property type="entry name" value="Alkylbase_DNA_Glycosylase/TA"/>
</dbReference>
<comment type="similarity">
    <text evidence="2">Belongs to the alkylbase DNA glycosidase AlkA family.</text>
</comment>
<feature type="domain" description="HhH-GPD" evidence="6">
    <location>
        <begin position="124"/>
        <end position="284"/>
    </location>
</feature>
<keyword evidence="8" id="KW-1185">Reference proteome</keyword>
<keyword evidence="5" id="KW-0234">DNA repair</keyword>
<gene>
    <name evidence="7" type="ORF">C6I21_09780</name>
</gene>
<evidence type="ECO:0000313" key="7">
    <source>
        <dbReference type="EMBL" id="PRO65438.1"/>
    </source>
</evidence>
<dbReference type="GO" id="GO:0032993">
    <property type="term" value="C:protein-DNA complex"/>
    <property type="evidence" value="ECO:0007669"/>
    <property type="project" value="TreeGrafter"/>
</dbReference>
<dbReference type="SUPFAM" id="SSF48150">
    <property type="entry name" value="DNA-glycosylase"/>
    <property type="match status" value="1"/>
</dbReference>
<dbReference type="GO" id="GO:0005737">
    <property type="term" value="C:cytoplasm"/>
    <property type="evidence" value="ECO:0007669"/>
    <property type="project" value="TreeGrafter"/>
</dbReference>
<name>A0A2P6MGM1_ALKUR</name>
<dbReference type="SMART" id="SM00478">
    <property type="entry name" value="ENDO3c"/>
    <property type="match status" value="1"/>
</dbReference>
<dbReference type="Proteomes" id="UP000243650">
    <property type="component" value="Unassembled WGS sequence"/>
</dbReference>
<comment type="catalytic activity">
    <reaction evidence="1">
        <text>Hydrolysis of alkylated DNA, releasing 3-methyladenine, 3-methylguanine, 7-methylguanine and 7-methyladenine.</text>
        <dbReference type="EC" id="3.2.2.21"/>
    </reaction>
</comment>
<dbReference type="GO" id="GO:0043916">
    <property type="term" value="F:DNA-7-methylguanine glycosylase activity"/>
    <property type="evidence" value="ECO:0007669"/>
    <property type="project" value="TreeGrafter"/>
</dbReference>
<keyword evidence="4" id="KW-0227">DNA damage</keyword>
<dbReference type="FunFam" id="1.10.340.30:FF:000004">
    <property type="entry name" value="DNA-3-methyladenine glycosylase II"/>
    <property type="match status" value="1"/>
</dbReference>
<evidence type="ECO:0000256" key="5">
    <source>
        <dbReference type="ARBA" id="ARBA00023204"/>
    </source>
</evidence>
<proteinExistence type="inferred from homology"/>
<dbReference type="OrthoDB" id="9785929at2"/>
<dbReference type="PANTHER" id="PTHR43003">
    <property type="entry name" value="DNA-3-METHYLADENINE GLYCOSYLASE"/>
    <property type="match status" value="1"/>
</dbReference>
<comment type="caution">
    <text evidence="7">The sequence shown here is derived from an EMBL/GenBank/DDBJ whole genome shotgun (WGS) entry which is preliminary data.</text>
</comment>
<dbReference type="InterPro" id="IPR003265">
    <property type="entry name" value="HhH-GPD_domain"/>
</dbReference>
<evidence type="ECO:0000256" key="1">
    <source>
        <dbReference type="ARBA" id="ARBA00000086"/>
    </source>
</evidence>
<accession>A0A2P6MGM1</accession>
<dbReference type="PANTHER" id="PTHR43003:SF5">
    <property type="entry name" value="DNA-3-METHYLADENINE GLYCOSYLASE"/>
    <property type="match status" value="1"/>
</dbReference>
<evidence type="ECO:0000259" key="6">
    <source>
        <dbReference type="SMART" id="SM00478"/>
    </source>
</evidence>
<dbReference type="EMBL" id="PVNS01000008">
    <property type="protein sequence ID" value="PRO65438.1"/>
    <property type="molecule type" value="Genomic_DNA"/>
</dbReference>
<dbReference type="CDD" id="cd00056">
    <property type="entry name" value="ENDO3c"/>
    <property type="match status" value="1"/>
</dbReference>
<dbReference type="EC" id="3.2.2.21" evidence="3"/>
<dbReference type="GO" id="GO:0006285">
    <property type="term" value="P:base-excision repair, AP site formation"/>
    <property type="evidence" value="ECO:0007669"/>
    <property type="project" value="TreeGrafter"/>
</dbReference>
<evidence type="ECO:0000256" key="3">
    <source>
        <dbReference type="ARBA" id="ARBA00012000"/>
    </source>
</evidence>
<dbReference type="Pfam" id="PF00730">
    <property type="entry name" value="HhH-GPD"/>
    <property type="match status" value="1"/>
</dbReference>
<dbReference type="Gene3D" id="1.10.340.30">
    <property type="entry name" value="Hypothetical protein, domain 2"/>
    <property type="match status" value="1"/>
</dbReference>
<evidence type="ECO:0000256" key="4">
    <source>
        <dbReference type="ARBA" id="ARBA00022763"/>
    </source>
</evidence>
<dbReference type="GO" id="GO:0006307">
    <property type="term" value="P:DNA alkylation repair"/>
    <property type="evidence" value="ECO:0007669"/>
    <property type="project" value="TreeGrafter"/>
</dbReference>
<dbReference type="Gene3D" id="1.10.1670.40">
    <property type="match status" value="1"/>
</dbReference>
<organism evidence="7 8">
    <name type="scientific">Alkalicoccus urumqiensis</name>
    <name type="common">Bacillus urumqiensis</name>
    <dbReference type="NCBI Taxonomy" id="1548213"/>
    <lineage>
        <taxon>Bacteria</taxon>
        <taxon>Bacillati</taxon>
        <taxon>Bacillota</taxon>
        <taxon>Bacilli</taxon>
        <taxon>Bacillales</taxon>
        <taxon>Bacillaceae</taxon>
        <taxon>Alkalicoccus</taxon>
    </lineage>
</organism>
<evidence type="ECO:0000256" key="2">
    <source>
        <dbReference type="ARBA" id="ARBA00010817"/>
    </source>
</evidence>
<reference evidence="7 8" key="1">
    <citation type="submission" date="2018-03" db="EMBL/GenBank/DDBJ databases">
        <title>Bacillus urumqiensis sp. nov., a moderately haloalkaliphilic bacterium isolated from a salt lake.</title>
        <authorList>
            <person name="Zhao B."/>
            <person name="Liao Z."/>
        </authorList>
    </citation>
    <scope>NUCLEOTIDE SEQUENCE [LARGE SCALE GENOMIC DNA]</scope>
    <source>
        <strain evidence="7 8">BZ-SZ-XJ18</strain>
    </source>
</reference>
<dbReference type="InterPro" id="IPR011257">
    <property type="entry name" value="DNA_glycosylase"/>
</dbReference>
<dbReference type="RefSeq" id="WP_105959278.1">
    <property type="nucleotide sequence ID" value="NZ_PVNS01000008.1"/>
</dbReference>
<evidence type="ECO:0000313" key="8">
    <source>
        <dbReference type="Proteomes" id="UP000243650"/>
    </source>
</evidence>
<dbReference type="GO" id="GO:0032131">
    <property type="term" value="F:alkylated DNA binding"/>
    <property type="evidence" value="ECO:0007669"/>
    <property type="project" value="TreeGrafter"/>
</dbReference>
<dbReference type="GO" id="GO:0008725">
    <property type="term" value="F:DNA-3-methyladenine glycosylase activity"/>
    <property type="evidence" value="ECO:0007669"/>
    <property type="project" value="TreeGrafter"/>
</dbReference>